<feature type="transmembrane region" description="Helical" evidence="5">
    <location>
        <begin position="87"/>
        <end position="104"/>
    </location>
</feature>
<evidence type="ECO:0000256" key="5">
    <source>
        <dbReference type="SAM" id="Phobius"/>
    </source>
</evidence>
<dbReference type="Pfam" id="PF04932">
    <property type="entry name" value="Wzy_C"/>
    <property type="match status" value="1"/>
</dbReference>
<evidence type="ECO:0000256" key="4">
    <source>
        <dbReference type="ARBA" id="ARBA00023136"/>
    </source>
</evidence>
<evidence type="ECO:0000256" key="2">
    <source>
        <dbReference type="ARBA" id="ARBA00022692"/>
    </source>
</evidence>
<evidence type="ECO:0000256" key="3">
    <source>
        <dbReference type="ARBA" id="ARBA00022989"/>
    </source>
</evidence>
<feature type="non-terminal residue" evidence="7">
    <location>
        <position position="1"/>
    </location>
</feature>
<gene>
    <name evidence="7" type="ORF">LCGC14_3066900</name>
</gene>
<evidence type="ECO:0000259" key="6">
    <source>
        <dbReference type="Pfam" id="PF04932"/>
    </source>
</evidence>
<name>A0A0F8Z7W3_9ZZZZ</name>
<evidence type="ECO:0000313" key="7">
    <source>
        <dbReference type="EMBL" id="KKK56201.1"/>
    </source>
</evidence>
<protein>
    <recommendedName>
        <fullName evidence="6">O-antigen ligase-related domain-containing protein</fullName>
    </recommendedName>
</protein>
<organism evidence="7">
    <name type="scientific">marine sediment metagenome</name>
    <dbReference type="NCBI Taxonomy" id="412755"/>
    <lineage>
        <taxon>unclassified sequences</taxon>
        <taxon>metagenomes</taxon>
        <taxon>ecological metagenomes</taxon>
    </lineage>
</organism>
<reference evidence="7" key="1">
    <citation type="journal article" date="2015" name="Nature">
        <title>Complex archaea that bridge the gap between prokaryotes and eukaryotes.</title>
        <authorList>
            <person name="Spang A."/>
            <person name="Saw J.H."/>
            <person name="Jorgensen S.L."/>
            <person name="Zaremba-Niedzwiedzka K."/>
            <person name="Martijn J."/>
            <person name="Lind A.E."/>
            <person name="van Eijk R."/>
            <person name="Schleper C."/>
            <person name="Guy L."/>
            <person name="Ettema T.J."/>
        </authorList>
    </citation>
    <scope>NUCLEOTIDE SEQUENCE</scope>
</reference>
<keyword evidence="2 5" id="KW-0812">Transmembrane</keyword>
<dbReference type="PANTHER" id="PTHR37422">
    <property type="entry name" value="TEICHURONIC ACID BIOSYNTHESIS PROTEIN TUAE"/>
    <property type="match status" value="1"/>
</dbReference>
<sequence length="143" mass="15716">AWKSALHMFEESPLVGTGTGDWLEDVEELERQGWVKNIKQRGQFFQAHNLYLHWLATQGIIGILALIGLFAALVDWAVRLMRGGRRLGGYLILYCTVLIMVWGITEANLLSSKIVAAFTLAIGLVTGLRDEAVAESMTGTGPT</sequence>
<dbReference type="AlphaFoldDB" id="A0A0F8Z7W3"/>
<dbReference type="InterPro" id="IPR051533">
    <property type="entry name" value="WaaL-like"/>
</dbReference>
<accession>A0A0F8Z7W3</accession>
<keyword evidence="4 5" id="KW-0472">Membrane</keyword>
<dbReference type="PANTHER" id="PTHR37422:SF13">
    <property type="entry name" value="LIPOPOLYSACCHARIDE BIOSYNTHESIS PROTEIN PA4999-RELATED"/>
    <property type="match status" value="1"/>
</dbReference>
<proteinExistence type="predicted"/>
<dbReference type="InterPro" id="IPR007016">
    <property type="entry name" value="O-antigen_ligase-rel_domated"/>
</dbReference>
<dbReference type="GO" id="GO:0016020">
    <property type="term" value="C:membrane"/>
    <property type="evidence" value="ECO:0007669"/>
    <property type="project" value="UniProtKB-SubCell"/>
</dbReference>
<keyword evidence="3 5" id="KW-1133">Transmembrane helix</keyword>
<dbReference type="EMBL" id="LAZR01065110">
    <property type="protein sequence ID" value="KKK56201.1"/>
    <property type="molecule type" value="Genomic_DNA"/>
</dbReference>
<comment type="caution">
    <text evidence="7">The sequence shown here is derived from an EMBL/GenBank/DDBJ whole genome shotgun (WGS) entry which is preliminary data.</text>
</comment>
<feature type="transmembrane region" description="Helical" evidence="5">
    <location>
        <begin position="51"/>
        <end position="75"/>
    </location>
</feature>
<feature type="transmembrane region" description="Helical" evidence="5">
    <location>
        <begin position="110"/>
        <end position="128"/>
    </location>
</feature>
<evidence type="ECO:0000256" key="1">
    <source>
        <dbReference type="ARBA" id="ARBA00004141"/>
    </source>
</evidence>
<comment type="subcellular location">
    <subcellularLocation>
        <location evidence="1">Membrane</location>
        <topology evidence="1">Multi-pass membrane protein</topology>
    </subcellularLocation>
</comment>
<feature type="domain" description="O-antigen ligase-related" evidence="6">
    <location>
        <begin position="2"/>
        <end position="67"/>
    </location>
</feature>